<evidence type="ECO:0000256" key="1">
    <source>
        <dbReference type="ARBA" id="ARBA00004651"/>
    </source>
</evidence>
<dbReference type="GO" id="GO:0005886">
    <property type="term" value="C:plasma membrane"/>
    <property type="evidence" value="ECO:0007669"/>
    <property type="project" value="UniProtKB-SubCell"/>
</dbReference>
<sequence length="348" mass="37224">MSRVRGTVVQQTAGVVDRDARLRLPAGRPVSPLRAIALRLGLALLLVVVCWAVVVLERDGYRDGADGTLSVLDALYYTTVTLSTTGYGDIVPVTDGARLVNALFVTPVRILFVVILVGTTIQALTERSRKEFRLARWRARMHDHVLVLGYGTKGRNAVRELRLKGTPPDRILVVDRNPGATADASRDGYLCVTGDVTRSDTFVTALAERARTVVVAVDRDDTAILATLALRRLNPRATVVATAREVEHADLLRQSGADSVVVTSETTGRLLGLAAGSPASVEVVEDLVSFGTGLDLTERVVEAGEVGAAPGSLGFPVLAVVREGRTLLFHEVAALQHGDRLLLVTGRS</sequence>
<reference evidence="4 5" key="1">
    <citation type="submission" date="2018-03" db="EMBL/GenBank/DDBJ databases">
        <title>Genomic Encyclopedia of Archaeal and Bacterial Type Strains, Phase II (KMG-II): from individual species to whole genera.</title>
        <authorList>
            <person name="Goeker M."/>
        </authorList>
    </citation>
    <scope>NUCLEOTIDE SEQUENCE [LARGE SCALE GENOMIC DNA]</scope>
    <source>
        <strain evidence="4 5">DSM 19711</strain>
    </source>
</reference>
<dbReference type="PANTHER" id="PTHR43833:SF9">
    <property type="entry name" value="POTASSIUM CHANNEL PROTEIN YUGO-RELATED"/>
    <property type="match status" value="1"/>
</dbReference>
<keyword evidence="2" id="KW-1133">Transmembrane helix</keyword>
<evidence type="ECO:0000259" key="3">
    <source>
        <dbReference type="PROSITE" id="PS51201"/>
    </source>
</evidence>
<keyword evidence="5" id="KW-1185">Reference proteome</keyword>
<dbReference type="GO" id="GO:0034220">
    <property type="term" value="P:monoatomic ion transmembrane transport"/>
    <property type="evidence" value="ECO:0007669"/>
    <property type="project" value="UniProtKB-KW"/>
</dbReference>
<dbReference type="SUPFAM" id="SSF51735">
    <property type="entry name" value="NAD(P)-binding Rossmann-fold domains"/>
    <property type="match status" value="1"/>
</dbReference>
<feature type="transmembrane region" description="Helical" evidence="2">
    <location>
        <begin position="102"/>
        <end position="124"/>
    </location>
</feature>
<keyword evidence="4" id="KW-0406">Ion transport</keyword>
<gene>
    <name evidence="4" type="ORF">CLV37_104326</name>
</gene>
<dbReference type="GO" id="GO:0006813">
    <property type="term" value="P:potassium ion transport"/>
    <property type="evidence" value="ECO:0007669"/>
    <property type="project" value="InterPro"/>
</dbReference>
<dbReference type="Pfam" id="PF02254">
    <property type="entry name" value="TrkA_N"/>
    <property type="match status" value="1"/>
</dbReference>
<organism evidence="4 5">
    <name type="scientific">Kineococcus rhizosphaerae</name>
    <dbReference type="NCBI Taxonomy" id="559628"/>
    <lineage>
        <taxon>Bacteria</taxon>
        <taxon>Bacillati</taxon>
        <taxon>Actinomycetota</taxon>
        <taxon>Actinomycetes</taxon>
        <taxon>Kineosporiales</taxon>
        <taxon>Kineosporiaceae</taxon>
        <taxon>Kineococcus</taxon>
    </lineage>
</organism>
<dbReference type="Proteomes" id="UP000238083">
    <property type="component" value="Unassembled WGS sequence"/>
</dbReference>
<dbReference type="InterPro" id="IPR003148">
    <property type="entry name" value="RCK_N"/>
</dbReference>
<evidence type="ECO:0000256" key="2">
    <source>
        <dbReference type="SAM" id="Phobius"/>
    </source>
</evidence>
<feature type="domain" description="RCK N-terminal" evidence="3">
    <location>
        <begin position="142"/>
        <end position="262"/>
    </location>
</feature>
<accession>A0A2T0R5R2</accession>
<keyword evidence="4" id="KW-0813">Transport</keyword>
<dbReference type="PROSITE" id="PS51201">
    <property type="entry name" value="RCK_N"/>
    <property type="match status" value="1"/>
</dbReference>
<dbReference type="Gene3D" id="3.40.50.720">
    <property type="entry name" value="NAD(P)-binding Rossmann-like Domain"/>
    <property type="match status" value="1"/>
</dbReference>
<evidence type="ECO:0000313" key="5">
    <source>
        <dbReference type="Proteomes" id="UP000238083"/>
    </source>
</evidence>
<dbReference type="InterPro" id="IPR036291">
    <property type="entry name" value="NAD(P)-bd_dom_sf"/>
</dbReference>
<feature type="transmembrane region" description="Helical" evidence="2">
    <location>
        <begin position="36"/>
        <end position="56"/>
    </location>
</feature>
<keyword evidence="4" id="KW-0407">Ion channel</keyword>
<comment type="subcellular location">
    <subcellularLocation>
        <location evidence="1">Cell membrane</location>
        <topology evidence="1">Multi-pass membrane protein</topology>
    </subcellularLocation>
</comment>
<dbReference type="SUPFAM" id="SSF81324">
    <property type="entry name" value="Voltage-gated potassium channels"/>
    <property type="match status" value="1"/>
</dbReference>
<dbReference type="EMBL" id="PVZF01000004">
    <property type="protein sequence ID" value="PRY16106.1"/>
    <property type="molecule type" value="Genomic_DNA"/>
</dbReference>
<protein>
    <submittedName>
        <fullName evidence="4">Voltage-gated potassium channel</fullName>
    </submittedName>
</protein>
<dbReference type="Gene3D" id="1.10.287.70">
    <property type="match status" value="1"/>
</dbReference>
<dbReference type="InterPro" id="IPR050721">
    <property type="entry name" value="Trk_Ktr_HKT_K-transport"/>
</dbReference>
<dbReference type="AlphaFoldDB" id="A0A2T0R5R2"/>
<dbReference type="InterPro" id="IPR013099">
    <property type="entry name" value="K_chnl_dom"/>
</dbReference>
<dbReference type="PANTHER" id="PTHR43833">
    <property type="entry name" value="POTASSIUM CHANNEL PROTEIN 2-RELATED-RELATED"/>
    <property type="match status" value="1"/>
</dbReference>
<keyword evidence="2" id="KW-0812">Transmembrane</keyword>
<comment type="caution">
    <text evidence="4">The sequence shown here is derived from an EMBL/GenBank/DDBJ whole genome shotgun (WGS) entry which is preliminary data.</text>
</comment>
<evidence type="ECO:0000313" key="4">
    <source>
        <dbReference type="EMBL" id="PRY16106.1"/>
    </source>
</evidence>
<keyword evidence="2" id="KW-0472">Membrane</keyword>
<dbReference type="Pfam" id="PF07885">
    <property type="entry name" value="Ion_trans_2"/>
    <property type="match status" value="1"/>
</dbReference>
<name>A0A2T0R5R2_9ACTN</name>
<proteinExistence type="predicted"/>